<organism evidence="1 2">
    <name type="scientific">Araneus ventricosus</name>
    <name type="common">Orbweaver spider</name>
    <name type="synonym">Epeira ventricosa</name>
    <dbReference type="NCBI Taxonomy" id="182803"/>
    <lineage>
        <taxon>Eukaryota</taxon>
        <taxon>Metazoa</taxon>
        <taxon>Ecdysozoa</taxon>
        <taxon>Arthropoda</taxon>
        <taxon>Chelicerata</taxon>
        <taxon>Arachnida</taxon>
        <taxon>Araneae</taxon>
        <taxon>Araneomorphae</taxon>
        <taxon>Entelegynae</taxon>
        <taxon>Araneoidea</taxon>
        <taxon>Araneidae</taxon>
        <taxon>Araneus</taxon>
    </lineage>
</organism>
<keyword evidence="2" id="KW-1185">Reference proteome</keyword>
<gene>
    <name evidence="1" type="ORF">AVEN_250958_1</name>
</gene>
<comment type="caution">
    <text evidence="1">The sequence shown here is derived from an EMBL/GenBank/DDBJ whole genome shotgun (WGS) entry which is preliminary data.</text>
</comment>
<dbReference type="EMBL" id="BGPR01010330">
    <property type="protein sequence ID" value="GBN45601.1"/>
    <property type="molecule type" value="Genomic_DNA"/>
</dbReference>
<protein>
    <submittedName>
        <fullName evidence="1">Uncharacterized protein</fullName>
    </submittedName>
</protein>
<evidence type="ECO:0000313" key="2">
    <source>
        <dbReference type="Proteomes" id="UP000499080"/>
    </source>
</evidence>
<dbReference type="AlphaFoldDB" id="A0A4Y2P2R1"/>
<reference evidence="1 2" key="1">
    <citation type="journal article" date="2019" name="Sci. Rep.">
        <title>Orb-weaving spider Araneus ventricosus genome elucidates the spidroin gene catalogue.</title>
        <authorList>
            <person name="Kono N."/>
            <person name="Nakamura H."/>
            <person name="Ohtoshi R."/>
            <person name="Moran D.A.P."/>
            <person name="Shinohara A."/>
            <person name="Yoshida Y."/>
            <person name="Fujiwara M."/>
            <person name="Mori M."/>
            <person name="Tomita M."/>
            <person name="Arakawa K."/>
        </authorList>
    </citation>
    <scope>NUCLEOTIDE SEQUENCE [LARGE SCALE GENOMIC DNA]</scope>
</reference>
<evidence type="ECO:0000313" key="1">
    <source>
        <dbReference type="EMBL" id="GBN45601.1"/>
    </source>
</evidence>
<name>A0A4Y2P2R1_ARAVE</name>
<dbReference type="OrthoDB" id="8195432at2759"/>
<dbReference type="Proteomes" id="UP000499080">
    <property type="component" value="Unassembled WGS sequence"/>
</dbReference>
<accession>A0A4Y2P2R1</accession>
<sequence>MPIAAEESDLNLVDSAFKLLTSRDEMTTAAAKSDLFSTCQFRNKRQPTDDDLGKFMSGERIGDFVAQSNRHSNIWTLARAASRRLGVEWTFENHHPSVHFQELTLRSSSRRKIMFSIRDRLRTARTQALINEYSHQDKTSRAWTPRHNSVVVRIVNAVRPKAQILYENQRIPGFTCRPDLVISYKNVIYIVDATVAFENRREAFDQARERKFTTNAHLIDHFKTPSNSVQIVPIAVGALGSWDPRNEAFLKKFCSNSYIKLMAKLYCSDVLRWSRDIYIEHLSGIRQYDPT</sequence>
<proteinExistence type="predicted"/>